<keyword evidence="14" id="KW-1185">Reference proteome</keyword>
<dbReference type="PANTHER" id="PTHR42985:SF5">
    <property type="entry name" value="FI02094P-RELATED"/>
    <property type="match status" value="1"/>
</dbReference>
<feature type="transmembrane region" description="Helical" evidence="12">
    <location>
        <begin position="355"/>
        <end position="378"/>
    </location>
</feature>
<feature type="transmembrane region" description="Helical" evidence="12">
    <location>
        <begin position="210"/>
        <end position="234"/>
    </location>
</feature>
<dbReference type="STRING" id="568069.A0A1J1IUL3"/>
<feature type="transmembrane region" description="Helical" evidence="12">
    <location>
        <begin position="254"/>
        <end position="274"/>
    </location>
</feature>
<feature type="transmembrane region" description="Helical" evidence="12">
    <location>
        <begin position="399"/>
        <end position="420"/>
    </location>
</feature>
<keyword evidence="10" id="KW-0739">Sodium transport</keyword>
<protein>
    <submittedName>
        <fullName evidence="13">CLUMA_CG015346, isoform A</fullName>
    </submittedName>
</protein>
<dbReference type="InterPro" id="IPR038377">
    <property type="entry name" value="Na/Glc_symporter_sf"/>
</dbReference>
<name>A0A1J1IUL3_9DIPT</name>
<feature type="transmembrane region" description="Helical" evidence="12">
    <location>
        <begin position="70"/>
        <end position="89"/>
    </location>
</feature>
<comment type="similarity">
    <text evidence="2 11">Belongs to the sodium:solute symporter (SSF) (TC 2.A.21) family.</text>
</comment>
<keyword evidence="6 12" id="KW-1133">Transmembrane helix</keyword>
<comment type="subcellular location">
    <subcellularLocation>
        <location evidence="1">Cell membrane</location>
        <topology evidence="1">Multi-pass membrane protein</topology>
    </subcellularLocation>
</comment>
<feature type="transmembrane region" description="Helical" evidence="12">
    <location>
        <begin position="145"/>
        <end position="166"/>
    </location>
</feature>
<feature type="transmembrane region" description="Helical" evidence="12">
    <location>
        <begin position="295"/>
        <end position="320"/>
    </location>
</feature>
<dbReference type="EMBL" id="CVRI01000057">
    <property type="protein sequence ID" value="CRL02233.1"/>
    <property type="molecule type" value="Genomic_DNA"/>
</dbReference>
<evidence type="ECO:0000256" key="5">
    <source>
        <dbReference type="ARBA" id="ARBA00022692"/>
    </source>
</evidence>
<evidence type="ECO:0000313" key="14">
    <source>
        <dbReference type="Proteomes" id="UP000183832"/>
    </source>
</evidence>
<evidence type="ECO:0000256" key="10">
    <source>
        <dbReference type="ARBA" id="ARBA00023201"/>
    </source>
</evidence>
<dbReference type="CDD" id="cd11492">
    <property type="entry name" value="SLC5sbd_NIS-SMVT"/>
    <property type="match status" value="1"/>
</dbReference>
<dbReference type="PANTHER" id="PTHR42985">
    <property type="entry name" value="SODIUM-COUPLED MONOCARBOXYLATE TRANSPORTER"/>
    <property type="match status" value="1"/>
</dbReference>
<feature type="transmembrane region" description="Helical" evidence="12">
    <location>
        <begin position="432"/>
        <end position="450"/>
    </location>
</feature>
<dbReference type="InterPro" id="IPR051163">
    <property type="entry name" value="Sodium:Solute_Symporter_SSF"/>
</dbReference>
<keyword evidence="8" id="KW-0406">Ion transport</keyword>
<gene>
    <name evidence="13" type="ORF">CLUMA_CG015346</name>
</gene>
<dbReference type="PROSITE" id="PS50283">
    <property type="entry name" value="NA_SOLUT_SYMP_3"/>
    <property type="match status" value="1"/>
</dbReference>
<dbReference type="OrthoDB" id="6132759at2759"/>
<keyword evidence="3" id="KW-0813">Transport</keyword>
<keyword evidence="9 12" id="KW-0472">Membrane</keyword>
<evidence type="ECO:0000256" key="3">
    <source>
        <dbReference type="ARBA" id="ARBA00022448"/>
    </source>
</evidence>
<dbReference type="Gene3D" id="1.20.1730.10">
    <property type="entry name" value="Sodium/glucose cotransporter"/>
    <property type="match status" value="1"/>
</dbReference>
<sequence length="598" mass="67064">MSQTVENVSESFKKFGSIDYAVFILMLIISALIGLYFGYKDHQKQKFNRFKSRRGSVELEYLLGGKNVQVFPVAMSLVATFVSGITLLGTSTEIYIYGIQYAYVMAGPLFLGIYMHYIIIPVFYELKVVSMFEYLERRFDMKLRLFGSVVLSVSTITWLPIVVYVPALAFNQTTGVDIHIITPVVMSVCIFYTLLGGIKAVIWTDVIQIVIMYIVMVLVMIKGTANIGGLSALIDINMEGDRFETPDFRIDPTIRHTFWSLFVGGGWYWIICNTNQSVIQRFLALKDEKTAKKGCKIYVIAITILIFMCIYNGLLLYATYHDCDPLTTKLAKANDQLVPLLVMQILKDIPGLPGLFIAGVFSAALSTLSSNLNSMAAVALEDYFKPVFKNKISETMSGFVMRGTVLIIGVLSVALVYVVQHLGSVLELSMRLPAACVGGMFGIFTIGMFLPWIGKRATFYGALVSSAVMTYIVVRSQLDLARGVIGYETKSTSVEGCQYNFTLIENLSKPIHDDEIAGQFHHMSYLYYMPFGAMIGIVSSVILSMFFGFEDPNNVDSKLLAPMVRKYFQSNNKKSVTKHNEEKEMITIKFEDMKNQME</sequence>
<evidence type="ECO:0000256" key="12">
    <source>
        <dbReference type="SAM" id="Phobius"/>
    </source>
</evidence>
<evidence type="ECO:0000256" key="7">
    <source>
        <dbReference type="ARBA" id="ARBA00023053"/>
    </source>
</evidence>
<evidence type="ECO:0000256" key="4">
    <source>
        <dbReference type="ARBA" id="ARBA00022475"/>
    </source>
</evidence>
<dbReference type="GO" id="GO:0006814">
    <property type="term" value="P:sodium ion transport"/>
    <property type="evidence" value="ECO:0007669"/>
    <property type="project" value="UniProtKB-KW"/>
</dbReference>
<feature type="transmembrane region" description="Helical" evidence="12">
    <location>
        <begin position="178"/>
        <end position="198"/>
    </location>
</feature>
<dbReference type="Pfam" id="PF00474">
    <property type="entry name" value="SSF"/>
    <property type="match status" value="1"/>
</dbReference>
<keyword evidence="5 12" id="KW-0812">Transmembrane</keyword>
<keyword evidence="7" id="KW-0915">Sodium</keyword>
<keyword evidence="4" id="KW-1003">Cell membrane</keyword>
<dbReference type="Proteomes" id="UP000183832">
    <property type="component" value="Unassembled WGS sequence"/>
</dbReference>
<organism evidence="13 14">
    <name type="scientific">Clunio marinus</name>
    <dbReference type="NCBI Taxonomy" id="568069"/>
    <lineage>
        <taxon>Eukaryota</taxon>
        <taxon>Metazoa</taxon>
        <taxon>Ecdysozoa</taxon>
        <taxon>Arthropoda</taxon>
        <taxon>Hexapoda</taxon>
        <taxon>Insecta</taxon>
        <taxon>Pterygota</taxon>
        <taxon>Neoptera</taxon>
        <taxon>Endopterygota</taxon>
        <taxon>Diptera</taxon>
        <taxon>Nematocera</taxon>
        <taxon>Chironomoidea</taxon>
        <taxon>Chironomidae</taxon>
        <taxon>Clunio</taxon>
    </lineage>
</organism>
<evidence type="ECO:0000256" key="11">
    <source>
        <dbReference type="RuleBase" id="RU362091"/>
    </source>
</evidence>
<reference evidence="13 14" key="1">
    <citation type="submission" date="2015-04" db="EMBL/GenBank/DDBJ databases">
        <authorList>
            <person name="Syromyatnikov M.Y."/>
            <person name="Popov V.N."/>
        </authorList>
    </citation>
    <scope>NUCLEOTIDE SEQUENCE [LARGE SCALE GENOMIC DNA]</scope>
</reference>
<evidence type="ECO:0000256" key="1">
    <source>
        <dbReference type="ARBA" id="ARBA00004651"/>
    </source>
</evidence>
<dbReference type="GO" id="GO:0015293">
    <property type="term" value="F:symporter activity"/>
    <property type="evidence" value="ECO:0007669"/>
    <property type="project" value="TreeGrafter"/>
</dbReference>
<proteinExistence type="inferred from homology"/>
<accession>A0A1J1IUL3</accession>
<feature type="transmembrane region" description="Helical" evidence="12">
    <location>
        <begin position="20"/>
        <end position="39"/>
    </location>
</feature>
<feature type="transmembrane region" description="Helical" evidence="12">
    <location>
        <begin position="525"/>
        <end position="549"/>
    </location>
</feature>
<evidence type="ECO:0000256" key="9">
    <source>
        <dbReference type="ARBA" id="ARBA00023136"/>
    </source>
</evidence>
<feature type="transmembrane region" description="Helical" evidence="12">
    <location>
        <begin position="101"/>
        <end position="124"/>
    </location>
</feature>
<feature type="transmembrane region" description="Helical" evidence="12">
    <location>
        <begin position="457"/>
        <end position="474"/>
    </location>
</feature>
<dbReference type="GO" id="GO:0005886">
    <property type="term" value="C:plasma membrane"/>
    <property type="evidence" value="ECO:0007669"/>
    <property type="project" value="UniProtKB-SubCell"/>
</dbReference>
<evidence type="ECO:0000256" key="2">
    <source>
        <dbReference type="ARBA" id="ARBA00006434"/>
    </source>
</evidence>
<dbReference type="AlphaFoldDB" id="A0A1J1IUL3"/>
<dbReference type="NCBIfam" id="TIGR00813">
    <property type="entry name" value="sss"/>
    <property type="match status" value="1"/>
</dbReference>
<evidence type="ECO:0000313" key="13">
    <source>
        <dbReference type="EMBL" id="CRL02233.1"/>
    </source>
</evidence>
<dbReference type="InterPro" id="IPR001734">
    <property type="entry name" value="Na/solute_symporter"/>
</dbReference>
<evidence type="ECO:0000256" key="8">
    <source>
        <dbReference type="ARBA" id="ARBA00023065"/>
    </source>
</evidence>
<evidence type="ECO:0000256" key="6">
    <source>
        <dbReference type="ARBA" id="ARBA00022989"/>
    </source>
</evidence>